<evidence type="ECO:0000256" key="2">
    <source>
        <dbReference type="ARBA" id="ARBA00022475"/>
    </source>
</evidence>
<keyword evidence="3 6" id="KW-0812">Transmembrane</keyword>
<dbReference type="InterPro" id="IPR020948">
    <property type="entry name" value="P_starv_induced_PsiE-like"/>
</dbReference>
<dbReference type="Pfam" id="PF06146">
    <property type="entry name" value="PsiE"/>
    <property type="match status" value="1"/>
</dbReference>
<reference evidence="7 8" key="1">
    <citation type="journal article" date="2020" name="Microorganisms">
        <title>Osmotic Adaptation and Compatible Solute Biosynthesis of Phototrophic Bacteria as Revealed from Genome Analyses.</title>
        <authorList>
            <person name="Imhoff J.F."/>
            <person name="Rahn T."/>
            <person name="Kunzel S."/>
            <person name="Keller A."/>
            <person name="Neulinger S.C."/>
        </authorList>
    </citation>
    <scope>NUCLEOTIDE SEQUENCE [LARGE SCALE GENOMIC DNA]</scope>
    <source>
        <strain evidence="7 8">DSM 6210</strain>
    </source>
</reference>
<evidence type="ECO:0000313" key="7">
    <source>
        <dbReference type="EMBL" id="MBK1632228.1"/>
    </source>
</evidence>
<organism evidence="7 8">
    <name type="scientific">Thiohalocapsa halophila</name>
    <dbReference type="NCBI Taxonomy" id="69359"/>
    <lineage>
        <taxon>Bacteria</taxon>
        <taxon>Pseudomonadati</taxon>
        <taxon>Pseudomonadota</taxon>
        <taxon>Gammaproteobacteria</taxon>
        <taxon>Chromatiales</taxon>
        <taxon>Chromatiaceae</taxon>
        <taxon>Thiohalocapsa</taxon>
    </lineage>
</organism>
<evidence type="ECO:0000256" key="1">
    <source>
        <dbReference type="ARBA" id="ARBA00004651"/>
    </source>
</evidence>
<evidence type="ECO:0000256" key="3">
    <source>
        <dbReference type="ARBA" id="ARBA00022692"/>
    </source>
</evidence>
<evidence type="ECO:0008006" key="9">
    <source>
        <dbReference type="Google" id="ProtNLM"/>
    </source>
</evidence>
<proteinExistence type="predicted"/>
<evidence type="ECO:0000313" key="8">
    <source>
        <dbReference type="Proteomes" id="UP000748752"/>
    </source>
</evidence>
<comment type="subcellular location">
    <subcellularLocation>
        <location evidence="1">Cell membrane</location>
        <topology evidence="1">Multi-pass membrane protein</topology>
    </subcellularLocation>
</comment>
<sequence length="161" mass="17752">MSGGPAEHEEFPTRAPDPVLRTMHRVLRVATYVLAIAMVVVILEGVASVIHTLYVNMSSPPYFMVPDIVKMFGVFLAVLIAYEIFANITLYLRTDVFPVKLVVATAVMAIARKVIILDMEEYSALDLVGIAAVVLALGIAYWLISQADAGGKMRWRNDEEP</sequence>
<feature type="transmembrane region" description="Helical" evidence="6">
    <location>
        <begin position="71"/>
        <end position="92"/>
    </location>
</feature>
<comment type="caution">
    <text evidence="7">The sequence shown here is derived from an EMBL/GenBank/DDBJ whole genome shotgun (WGS) entry which is preliminary data.</text>
</comment>
<protein>
    <recommendedName>
        <fullName evidence="9">Phosphate-starvation-inducible PsiE family protein</fullName>
    </recommendedName>
</protein>
<feature type="transmembrane region" description="Helical" evidence="6">
    <location>
        <begin position="29"/>
        <end position="51"/>
    </location>
</feature>
<name>A0ABS1CK62_9GAMM</name>
<dbReference type="EMBL" id="NRRV01000042">
    <property type="protein sequence ID" value="MBK1632228.1"/>
    <property type="molecule type" value="Genomic_DNA"/>
</dbReference>
<dbReference type="Proteomes" id="UP000748752">
    <property type="component" value="Unassembled WGS sequence"/>
</dbReference>
<accession>A0ABS1CK62</accession>
<feature type="transmembrane region" description="Helical" evidence="6">
    <location>
        <begin position="122"/>
        <end position="144"/>
    </location>
</feature>
<keyword evidence="4 6" id="KW-1133">Transmembrane helix</keyword>
<feature type="transmembrane region" description="Helical" evidence="6">
    <location>
        <begin position="99"/>
        <end position="116"/>
    </location>
</feature>
<keyword evidence="2" id="KW-1003">Cell membrane</keyword>
<evidence type="ECO:0000256" key="5">
    <source>
        <dbReference type="ARBA" id="ARBA00023136"/>
    </source>
</evidence>
<evidence type="ECO:0000256" key="4">
    <source>
        <dbReference type="ARBA" id="ARBA00022989"/>
    </source>
</evidence>
<keyword evidence="5 6" id="KW-0472">Membrane</keyword>
<evidence type="ECO:0000256" key="6">
    <source>
        <dbReference type="SAM" id="Phobius"/>
    </source>
</evidence>
<keyword evidence="8" id="KW-1185">Reference proteome</keyword>
<gene>
    <name evidence="7" type="ORF">CKO31_16075</name>
</gene>